<dbReference type="AlphaFoldDB" id="A0A833UZ86"/>
<feature type="repeat" description="ANK" evidence="1">
    <location>
        <begin position="219"/>
        <end position="251"/>
    </location>
</feature>
<feature type="transmembrane region" description="Helical" evidence="2">
    <location>
        <begin position="284"/>
        <end position="304"/>
    </location>
</feature>
<dbReference type="PANTHER" id="PTHR24121">
    <property type="entry name" value="NO MECHANORECEPTOR POTENTIAL C, ISOFORM D-RELATED"/>
    <property type="match status" value="1"/>
</dbReference>
<feature type="repeat" description="ANK" evidence="1">
    <location>
        <begin position="68"/>
        <end position="100"/>
    </location>
</feature>
<keyword evidence="2" id="KW-0812">Transmembrane</keyword>
<evidence type="ECO:0000313" key="3">
    <source>
        <dbReference type="EMBL" id="KAF3320861.1"/>
    </source>
</evidence>
<dbReference type="PANTHER" id="PTHR24121:SF22">
    <property type="entry name" value="PROTEIN ACCELERATED CELL DEATH 6-LIKE"/>
    <property type="match status" value="1"/>
</dbReference>
<keyword evidence="1" id="KW-0040">ANK repeat</keyword>
<dbReference type="PROSITE" id="PS50297">
    <property type="entry name" value="ANK_REP_REGION"/>
    <property type="match status" value="3"/>
</dbReference>
<protein>
    <submittedName>
        <fullName evidence="3">Ankyrin repeat-containing protein</fullName>
    </submittedName>
</protein>
<dbReference type="InterPro" id="IPR036770">
    <property type="entry name" value="Ankyrin_rpt-contain_sf"/>
</dbReference>
<reference evidence="3" key="1">
    <citation type="submission" date="2020-01" db="EMBL/GenBank/DDBJ databases">
        <title>Genome sequence of Kobresia littledalei, the first chromosome-level genome in the family Cyperaceae.</title>
        <authorList>
            <person name="Qu G."/>
        </authorList>
    </citation>
    <scope>NUCLEOTIDE SEQUENCE</scope>
    <source>
        <strain evidence="3">C.B.Clarke</strain>
        <tissue evidence="3">Leaf</tissue>
    </source>
</reference>
<gene>
    <name evidence="3" type="ORF">FCM35_KLT14995</name>
</gene>
<proteinExistence type="predicted"/>
<keyword evidence="2" id="KW-0472">Membrane</keyword>
<accession>A0A833UZ86</accession>
<evidence type="ECO:0000256" key="2">
    <source>
        <dbReference type="SAM" id="Phobius"/>
    </source>
</evidence>
<name>A0A833UZ86_9POAL</name>
<keyword evidence="2" id="KW-1133">Transmembrane helix</keyword>
<dbReference type="PROSITE" id="PS50088">
    <property type="entry name" value="ANK_REPEAT"/>
    <property type="match status" value="3"/>
</dbReference>
<dbReference type="Proteomes" id="UP000623129">
    <property type="component" value="Unassembled WGS sequence"/>
</dbReference>
<organism evidence="3 4">
    <name type="scientific">Carex littledalei</name>
    <dbReference type="NCBI Taxonomy" id="544730"/>
    <lineage>
        <taxon>Eukaryota</taxon>
        <taxon>Viridiplantae</taxon>
        <taxon>Streptophyta</taxon>
        <taxon>Embryophyta</taxon>
        <taxon>Tracheophyta</taxon>
        <taxon>Spermatophyta</taxon>
        <taxon>Magnoliopsida</taxon>
        <taxon>Liliopsida</taxon>
        <taxon>Poales</taxon>
        <taxon>Cyperaceae</taxon>
        <taxon>Cyperoideae</taxon>
        <taxon>Cariceae</taxon>
        <taxon>Carex</taxon>
        <taxon>Carex subgen. Euthyceras</taxon>
    </lineage>
</organism>
<dbReference type="Pfam" id="PF12796">
    <property type="entry name" value="Ank_2"/>
    <property type="match status" value="3"/>
</dbReference>
<sequence>MDPALHKAVTQSNLELLNHKLTADPKALLSITPQENTALHIAARLGHRHIAERILKECETLMLDNNIDGDTPLHIASKFGKMEVADLLINYSLEWSIDPESEENGPLTARNKLGNTALHEAVTHGKSDVALRLLEANPDVGHMLNERKESPLHIAAREGMEKVVKEILKQPWVEKEEETQTSVSGTGSPLHQAVVGGHIKIVEMLLHLRSDFVKQVDCDGSNALHYAAQNDNAKMVEMLIAKDATLAYYNNYWGQPPLHVAVLYGSKSAIKAILKHCPDTAEQVAYLFVIIIIIIIIIIILTFCSSQYSLETCFWSMISEKPG</sequence>
<dbReference type="OrthoDB" id="194358at2759"/>
<feature type="repeat" description="ANK" evidence="1">
    <location>
        <begin position="113"/>
        <end position="145"/>
    </location>
</feature>
<dbReference type="SMART" id="SM00248">
    <property type="entry name" value="ANK"/>
    <property type="match status" value="7"/>
</dbReference>
<dbReference type="InterPro" id="IPR002110">
    <property type="entry name" value="Ankyrin_rpt"/>
</dbReference>
<keyword evidence="4" id="KW-1185">Reference proteome</keyword>
<evidence type="ECO:0000256" key="1">
    <source>
        <dbReference type="PROSITE-ProRule" id="PRU00023"/>
    </source>
</evidence>
<comment type="caution">
    <text evidence="3">The sequence shown here is derived from an EMBL/GenBank/DDBJ whole genome shotgun (WGS) entry which is preliminary data.</text>
</comment>
<evidence type="ECO:0000313" key="4">
    <source>
        <dbReference type="Proteomes" id="UP000623129"/>
    </source>
</evidence>
<dbReference type="SUPFAM" id="SSF48403">
    <property type="entry name" value="Ankyrin repeat"/>
    <property type="match status" value="1"/>
</dbReference>
<dbReference type="Gene3D" id="1.25.40.20">
    <property type="entry name" value="Ankyrin repeat-containing domain"/>
    <property type="match status" value="2"/>
</dbReference>
<dbReference type="EMBL" id="SWLB01000028">
    <property type="protein sequence ID" value="KAF3320861.1"/>
    <property type="molecule type" value="Genomic_DNA"/>
</dbReference>